<accession>A0A919YNH1</accession>
<gene>
    <name evidence="11" type="ORF">J40TS1_33590</name>
</gene>
<feature type="domain" description="Response regulatory" evidence="10">
    <location>
        <begin position="3"/>
        <end position="120"/>
    </location>
</feature>
<dbReference type="AlphaFoldDB" id="A0A919YNH1"/>
<dbReference type="SMART" id="SM00342">
    <property type="entry name" value="HTH_ARAC"/>
    <property type="match status" value="1"/>
</dbReference>
<proteinExistence type="predicted"/>
<dbReference type="InterPro" id="IPR001789">
    <property type="entry name" value="Sig_transdc_resp-reg_receiver"/>
</dbReference>
<dbReference type="Proteomes" id="UP000683139">
    <property type="component" value="Unassembled WGS sequence"/>
</dbReference>
<evidence type="ECO:0000259" key="9">
    <source>
        <dbReference type="PROSITE" id="PS01124"/>
    </source>
</evidence>
<protein>
    <submittedName>
        <fullName evidence="11">AraC family transcriptional regulator</fullName>
    </submittedName>
</protein>
<keyword evidence="2" id="KW-0963">Cytoplasm</keyword>
<feature type="domain" description="HTH araC/xylS-type" evidence="9">
    <location>
        <begin position="431"/>
        <end position="529"/>
    </location>
</feature>
<keyword evidence="5" id="KW-0805">Transcription regulation</keyword>
<dbReference type="SMART" id="SM00448">
    <property type="entry name" value="REC"/>
    <property type="match status" value="1"/>
</dbReference>
<keyword evidence="12" id="KW-1185">Reference proteome</keyword>
<comment type="caution">
    <text evidence="11">The sequence shown here is derived from an EMBL/GenBank/DDBJ whole genome shotgun (WGS) entry which is preliminary data.</text>
</comment>
<dbReference type="CDD" id="cd17536">
    <property type="entry name" value="REC_YesN-like"/>
    <property type="match status" value="1"/>
</dbReference>
<organism evidence="11 12">
    <name type="scientific">Paenibacillus montaniterrae</name>
    <dbReference type="NCBI Taxonomy" id="429341"/>
    <lineage>
        <taxon>Bacteria</taxon>
        <taxon>Bacillati</taxon>
        <taxon>Bacillota</taxon>
        <taxon>Bacilli</taxon>
        <taxon>Bacillales</taxon>
        <taxon>Paenibacillaceae</taxon>
        <taxon>Paenibacillus</taxon>
    </lineage>
</organism>
<evidence type="ECO:0000313" key="11">
    <source>
        <dbReference type="EMBL" id="GIP17717.1"/>
    </source>
</evidence>
<keyword evidence="3 8" id="KW-0597">Phosphoprotein</keyword>
<dbReference type="EMBL" id="BOSE01000006">
    <property type="protein sequence ID" value="GIP17717.1"/>
    <property type="molecule type" value="Genomic_DNA"/>
</dbReference>
<evidence type="ECO:0000256" key="3">
    <source>
        <dbReference type="ARBA" id="ARBA00022553"/>
    </source>
</evidence>
<evidence type="ECO:0000256" key="5">
    <source>
        <dbReference type="ARBA" id="ARBA00023015"/>
    </source>
</evidence>
<evidence type="ECO:0000256" key="8">
    <source>
        <dbReference type="PROSITE-ProRule" id="PRU00169"/>
    </source>
</evidence>
<dbReference type="PANTHER" id="PTHR42713">
    <property type="entry name" value="HISTIDINE KINASE-RELATED"/>
    <property type="match status" value="1"/>
</dbReference>
<dbReference type="RefSeq" id="WP_213517329.1">
    <property type="nucleotide sequence ID" value="NZ_BOSE01000006.1"/>
</dbReference>
<dbReference type="InterPro" id="IPR011006">
    <property type="entry name" value="CheY-like_superfamily"/>
</dbReference>
<keyword evidence="6" id="KW-0238">DNA-binding</keyword>
<dbReference type="PROSITE" id="PS01124">
    <property type="entry name" value="HTH_ARAC_FAMILY_2"/>
    <property type="match status" value="1"/>
</dbReference>
<sequence>MYNVLIVDDEHLVRYGIKAMIDWESIGFNVVGEAGNGKDGLLAFEELKPDVVISDIKMPIMDGMEFIAEVRSLDRQVKLILLTCLEDFDYAQKAMRLGTTDYLIKSDMMPKDLEEVMLKLKSTLDEERERSGHTPHAQASDATVEMIAPETLLLGLVQGTMSSASMTEEKLHASGLSQLEGKLLLLHIKVDYLEQLSKRLAEGDMLLLHAQGAEAVYEACSAEGYVSEQFSGSIGEWNMLLKDVEDDAAIRLGYHIVNQFSKVWNVSVTVSVSDQFSSLSQLRNAYAQAEERYKLKLFLGCGSVISSTPGPQSDAGSSPTLITSKRLNEYLYSLDKEAMKEYVTGILDDTEASMDYDRAQLIAIELLLNLTAMYSELTNDHEWLYERKKELYDQIKELETLADMKLWFIEVYEELIGKLRSGYASDQGAVPKVIAYIEQHYTQELSLQILSQHVHLSKNYLANLFKKETGEGVIDYINKVRLERAKALLRSTEMKSSEICVMVGVQDSKYFSKLFKKMEGMTPSEYREMNRLYARSIIN</sequence>
<comment type="subcellular location">
    <subcellularLocation>
        <location evidence="1">Cytoplasm</location>
    </subcellularLocation>
</comment>
<evidence type="ECO:0000256" key="1">
    <source>
        <dbReference type="ARBA" id="ARBA00004496"/>
    </source>
</evidence>
<evidence type="ECO:0000256" key="4">
    <source>
        <dbReference type="ARBA" id="ARBA00023012"/>
    </source>
</evidence>
<feature type="modified residue" description="4-aspartylphosphate" evidence="8">
    <location>
        <position position="55"/>
    </location>
</feature>
<dbReference type="GO" id="GO:0003700">
    <property type="term" value="F:DNA-binding transcription factor activity"/>
    <property type="evidence" value="ECO:0007669"/>
    <property type="project" value="InterPro"/>
</dbReference>
<dbReference type="Gene3D" id="1.10.10.60">
    <property type="entry name" value="Homeodomain-like"/>
    <property type="match status" value="2"/>
</dbReference>
<evidence type="ECO:0000313" key="12">
    <source>
        <dbReference type="Proteomes" id="UP000683139"/>
    </source>
</evidence>
<dbReference type="SUPFAM" id="SSF46689">
    <property type="entry name" value="Homeodomain-like"/>
    <property type="match status" value="2"/>
</dbReference>
<dbReference type="GO" id="GO:0043565">
    <property type="term" value="F:sequence-specific DNA binding"/>
    <property type="evidence" value="ECO:0007669"/>
    <property type="project" value="InterPro"/>
</dbReference>
<evidence type="ECO:0000256" key="7">
    <source>
        <dbReference type="ARBA" id="ARBA00023163"/>
    </source>
</evidence>
<dbReference type="Pfam" id="PF12833">
    <property type="entry name" value="HTH_18"/>
    <property type="match status" value="1"/>
</dbReference>
<evidence type="ECO:0000259" key="10">
    <source>
        <dbReference type="PROSITE" id="PS50110"/>
    </source>
</evidence>
<name>A0A919YNH1_9BACL</name>
<keyword evidence="4" id="KW-0902">Two-component regulatory system</keyword>
<dbReference type="Pfam" id="PF00072">
    <property type="entry name" value="Response_reg"/>
    <property type="match status" value="1"/>
</dbReference>
<dbReference type="GO" id="GO:0000160">
    <property type="term" value="P:phosphorelay signal transduction system"/>
    <property type="evidence" value="ECO:0007669"/>
    <property type="project" value="UniProtKB-KW"/>
</dbReference>
<keyword evidence="7" id="KW-0804">Transcription</keyword>
<evidence type="ECO:0000256" key="6">
    <source>
        <dbReference type="ARBA" id="ARBA00023125"/>
    </source>
</evidence>
<evidence type="ECO:0000256" key="2">
    <source>
        <dbReference type="ARBA" id="ARBA00022490"/>
    </source>
</evidence>
<dbReference type="InterPro" id="IPR009057">
    <property type="entry name" value="Homeodomain-like_sf"/>
</dbReference>
<dbReference type="InterPro" id="IPR051552">
    <property type="entry name" value="HptR"/>
</dbReference>
<reference evidence="11" key="1">
    <citation type="submission" date="2021-03" db="EMBL/GenBank/DDBJ databases">
        <title>Antimicrobial resistance genes in bacteria isolated from Japanese honey, and their potential for conferring macrolide and lincosamide resistance in the American foulbrood pathogen Paenibacillus larvae.</title>
        <authorList>
            <person name="Okamoto M."/>
            <person name="Kumagai M."/>
            <person name="Kanamori H."/>
            <person name="Takamatsu D."/>
        </authorList>
    </citation>
    <scope>NUCLEOTIDE SEQUENCE</scope>
    <source>
        <strain evidence="11">J40TS1</strain>
    </source>
</reference>
<dbReference type="GO" id="GO:0005737">
    <property type="term" value="C:cytoplasm"/>
    <property type="evidence" value="ECO:0007669"/>
    <property type="project" value="UniProtKB-SubCell"/>
</dbReference>
<dbReference type="SUPFAM" id="SSF52172">
    <property type="entry name" value="CheY-like"/>
    <property type="match status" value="1"/>
</dbReference>
<dbReference type="PANTHER" id="PTHR42713:SF3">
    <property type="entry name" value="TRANSCRIPTIONAL REGULATORY PROTEIN HPTR"/>
    <property type="match status" value="1"/>
</dbReference>
<dbReference type="Gene3D" id="3.40.50.2300">
    <property type="match status" value="1"/>
</dbReference>
<dbReference type="PROSITE" id="PS50110">
    <property type="entry name" value="RESPONSE_REGULATORY"/>
    <property type="match status" value="1"/>
</dbReference>
<dbReference type="InterPro" id="IPR018060">
    <property type="entry name" value="HTH_AraC"/>
</dbReference>